<feature type="domain" description="Major facilitator superfamily (MFS) profile" evidence="10">
    <location>
        <begin position="24"/>
        <end position="475"/>
    </location>
</feature>
<feature type="transmembrane region" description="Helical" evidence="9">
    <location>
        <begin position="90"/>
        <end position="107"/>
    </location>
</feature>
<keyword evidence="2" id="KW-0813">Transport</keyword>
<organism evidence="11 12">
    <name type="scientific">Streptomyces globosus</name>
    <dbReference type="NCBI Taxonomy" id="68209"/>
    <lineage>
        <taxon>Bacteria</taxon>
        <taxon>Bacillati</taxon>
        <taxon>Actinomycetota</taxon>
        <taxon>Actinomycetes</taxon>
        <taxon>Kitasatosporales</taxon>
        <taxon>Streptomycetaceae</taxon>
        <taxon>Streptomyces</taxon>
    </lineage>
</organism>
<name>A0A344TU15_9ACTN</name>
<evidence type="ECO:0000256" key="9">
    <source>
        <dbReference type="SAM" id="Phobius"/>
    </source>
</evidence>
<keyword evidence="4 9" id="KW-0812">Transmembrane</keyword>
<dbReference type="SUPFAM" id="SSF103473">
    <property type="entry name" value="MFS general substrate transporter"/>
    <property type="match status" value="1"/>
</dbReference>
<dbReference type="GO" id="GO:0005886">
    <property type="term" value="C:plasma membrane"/>
    <property type="evidence" value="ECO:0007669"/>
    <property type="project" value="UniProtKB-SubCell"/>
</dbReference>
<feature type="transmembrane region" description="Helical" evidence="9">
    <location>
        <begin position="236"/>
        <end position="258"/>
    </location>
</feature>
<evidence type="ECO:0000256" key="5">
    <source>
        <dbReference type="ARBA" id="ARBA00022989"/>
    </source>
</evidence>
<dbReference type="InterPro" id="IPR011701">
    <property type="entry name" value="MFS"/>
</dbReference>
<evidence type="ECO:0000256" key="8">
    <source>
        <dbReference type="SAM" id="MobiDB-lite"/>
    </source>
</evidence>
<feature type="transmembrane region" description="Helical" evidence="9">
    <location>
        <begin position="119"/>
        <end position="140"/>
    </location>
</feature>
<proteinExistence type="predicted"/>
<dbReference type="PROSITE" id="PS50850">
    <property type="entry name" value="MFS"/>
    <property type="match status" value="1"/>
</dbReference>
<feature type="transmembrane region" description="Helical" evidence="9">
    <location>
        <begin position="449"/>
        <end position="469"/>
    </location>
</feature>
<dbReference type="GO" id="GO:0022857">
    <property type="term" value="F:transmembrane transporter activity"/>
    <property type="evidence" value="ECO:0007669"/>
    <property type="project" value="InterPro"/>
</dbReference>
<evidence type="ECO:0000256" key="1">
    <source>
        <dbReference type="ARBA" id="ARBA00004651"/>
    </source>
</evidence>
<dbReference type="GO" id="GO:0046677">
    <property type="term" value="P:response to antibiotic"/>
    <property type="evidence" value="ECO:0007669"/>
    <property type="project" value="UniProtKB-KW"/>
</dbReference>
<feature type="transmembrane region" description="Helical" evidence="9">
    <location>
        <begin position="315"/>
        <end position="332"/>
    </location>
</feature>
<sequence length="501" mass="49472">MDHPPQPASAPAPASAPRRTGWAPFALLASVQLLLNASVSVTFAAGPAMARELGLGRIDLVLDSSAYGLAFSGLLLLGGRLADRTGPRRLFCRGTALFAAASLAAALAPAPPFVLGARFLQGCGAALAAPAAMALLRAVYPEGPARSAALARWGLLSSLGAAAGIVLSGLLTSWPGWRWSFGVLGAVAAAALALAPRFLPDGPAPVRVPPDLPGAALGTLALCSLGYGLVMAGPHGWTAAAVLGPLALGAVLLAAFAAAQRRSPAPLLPPGFLASRRRATALVCALLGPAIGASTAFLLALWFQQERGWSGLQNALAFVPYSAVLVGVGFAAGRTVARFGVRTVAAGGLAAIAAGLFLIGAAGLRTGSEAAVLAGLAVLAAGSGTLVSAAVVGAVGTVPDGQSALAGAVVNTAILAGPTASLALTTSAAEARTAALLAAGDPHAATGGYAFAFEAACAVFLLAVPWALYGLRPDRPDRRPQPPAPAVPAPAEPPVRPSSPA</sequence>
<dbReference type="PANTHER" id="PTHR42718:SF46">
    <property type="entry name" value="BLR6921 PROTEIN"/>
    <property type="match status" value="1"/>
</dbReference>
<feature type="transmembrane region" description="Helical" evidence="9">
    <location>
        <begin position="152"/>
        <end position="171"/>
    </location>
</feature>
<feature type="transmembrane region" description="Helical" evidence="9">
    <location>
        <begin position="370"/>
        <end position="392"/>
    </location>
</feature>
<evidence type="ECO:0000256" key="3">
    <source>
        <dbReference type="ARBA" id="ARBA00022475"/>
    </source>
</evidence>
<dbReference type="Pfam" id="PF07690">
    <property type="entry name" value="MFS_1"/>
    <property type="match status" value="1"/>
</dbReference>
<evidence type="ECO:0000313" key="12">
    <source>
        <dbReference type="Proteomes" id="UP000252004"/>
    </source>
</evidence>
<keyword evidence="12" id="KW-1185">Reference proteome</keyword>
<evidence type="ECO:0000256" key="7">
    <source>
        <dbReference type="ARBA" id="ARBA00023251"/>
    </source>
</evidence>
<comment type="subcellular location">
    <subcellularLocation>
        <location evidence="1">Cell membrane</location>
        <topology evidence="1">Multi-pass membrane protein</topology>
    </subcellularLocation>
</comment>
<dbReference type="InterPro" id="IPR036259">
    <property type="entry name" value="MFS_trans_sf"/>
</dbReference>
<keyword evidence="6 9" id="KW-0472">Membrane</keyword>
<keyword evidence="5 9" id="KW-1133">Transmembrane helix</keyword>
<dbReference type="EMBL" id="CP030862">
    <property type="protein sequence ID" value="AXE22136.1"/>
    <property type="molecule type" value="Genomic_DNA"/>
</dbReference>
<feature type="transmembrane region" description="Helical" evidence="9">
    <location>
        <begin position="211"/>
        <end position="230"/>
    </location>
</feature>
<protein>
    <submittedName>
        <fullName evidence="11">MFS transporter</fullName>
    </submittedName>
</protein>
<feature type="transmembrane region" description="Helical" evidence="9">
    <location>
        <begin position="279"/>
        <end position="303"/>
    </location>
</feature>
<feature type="region of interest" description="Disordered" evidence="8">
    <location>
        <begin position="474"/>
        <end position="501"/>
    </location>
</feature>
<evidence type="ECO:0000256" key="6">
    <source>
        <dbReference type="ARBA" id="ARBA00023136"/>
    </source>
</evidence>
<keyword evidence="3" id="KW-1003">Cell membrane</keyword>
<feature type="transmembrane region" description="Helical" evidence="9">
    <location>
        <begin position="404"/>
        <end position="429"/>
    </location>
</feature>
<dbReference type="Proteomes" id="UP000252004">
    <property type="component" value="Chromosome"/>
</dbReference>
<reference evidence="11 12" key="1">
    <citation type="submission" date="2018-01" db="EMBL/GenBank/DDBJ databases">
        <title>Draft genome Sequence of streptomyces globosus LZH-48.</title>
        <authorList>
            <person name="Ran K."/>
            <person name="Li Z."/>
            <person name="Wei S."/>
            <person name="Dong R."/>
        </authorList>
    </citation>
    <scope>NUCLEOTIDE SEQUENCE [LARGE SCALE GENOMIC DNA]</scope>
    <source>
        <strain evidence="11 12">LZH-48</strain>
    </source>
</reference>
<feature type="transmembrane region" description="Helical" evidence="9">
    <location>
        <begin position="60"/>
        <end position="78"/>
    </location>
</feature>
<evidence type="ECO:0000313" key="11">
    <source>
        <dbReference type="EMBL" id="AXE22136.1"/>
    </source>
</evidence>
<dbReference type="Gene3D" id="1.20.1250.20">
    <property type="entry name" value="MFS general substrate transporter like domains"/>
    <property type="match status" value="1"/>
</dbReference>
<dbReference type="Gene3D" id="1.20.1720.10">
    <property type="entry name" value="Multidrug resistance protein D"/>
    <property type="match status" value="1"/>
</dbReference>
<keyword evidence="7" id="KW-0046">Antibiotic resistance</keyword>
<dbReference type="InterPro" id="IPR020846">
    <property type="entry name" value="MFS_dom"/>
</dbReference>
<gene>
    <name evidence="11" type="ORF">C0216_00600</name>
</gene>
<dbReference type="OrthoDB" id="7375466at2"/>
<feature type="transmembrane region" description="Helical" evidence="9">
    <location>
        <begin position="344"/>
        <end position="364"/>
    </location>
</feature>
<dbReference type="AlphaFoldDB" id="A0A344TU15"/>
<evidence type="ECO:0000259" key="10">
    <source>
        <dbReference type="PROSITE" id="PS50850"/>
    </source>
</evidence>
<dbReference type="PANTHER" id="PTHR42718">
    <property type="entry name" value="MAJOR FACILITATOR SUPERFAMILY MULTIDRUG TRANSPORTER MFSC"/>
    <property type="match status" value="1"/>
</dbReference>
<accession>A0A344TU15</accession>
<evidence type="ECO:0000256" key="4">
    <source>
        <dbReference type="ARBA" id="ARBA00022692"/>
    </source>
</evidence>
<dbReference type="KEGG" id="sgz:C0216_00600"/>
<feature type="compositionally biased region" description="Pro residues" evidence="8">
    <location>
        <begin position="481"/>
        <end position="501"/>
    </location>
</feature>
<dbReference type="RefSeq" id="WP_114053356.1">
    <property type="nucleotide sequence ID" value="NZ_CP030862.1"/>
</dbReference>
<feature type="transmembrane region" description="Helical" evidence="9">
    <location>
        <begin position="177"/>
        <end position="199"/>
    </location>
</feature>
<evidence type="ECO:0000256" key="2">
    <source>
        <dbReference type="ARBA" id="ARBA00022448"/>
    </source>
</evidence>